<dbReference type="SMART" id="SM00579">
    <property type="entry name" value="FBD"/>
    <property type="match status" value="1"/>
</dbReference>
<dbReference type="InterPro" id="IPR032675">
    <property type="entry name" value="LRR_dom_sf"/>
</dbReference>
<reference evidence="2 3" key="1">
    <citation type="submission" date="2024-01" db="EMBL/GenBank/DDBJ databases">
        <title>The genomes of 5 underutilized Papilionoideae crops provide insights into root nodulation and disease resistanc.</title>
        <authorList>
            <person name="Jiang F."/>
        </authorList>
    </citation>
    <scope>NUCLEOTIDE SEQUENCE [LARGE SCALE GENOMIC DNA]</scope>
    <source>
        <strain evidence="2">DUOXIRENSHENG_FW03</strain>
        <tissue evidence="2">Leaves</tissue>
    </source>
</reference>
<dbReference type="Gene3D" id="3.80.10.10">
    <property type="entry name" value="Ribonuclease Inhibitor"/>
    <property type="match status" value="1"/>
</dbReference>
<sequence>MCNAGRILICGNRVFRCCKVFEQMSRSEKGADCGEHIDRISELPISRLMFNDDFFKKCKHLGYIETSTIITEVLFLHKGLNLVSHCPLIEHFTLDYCSGFEHLNVSSPFLEALHIKGEEALKSICLKQAQNLFDLKLLGDEGGDNIERGWVSDLVKDLPKIERLCIGRGYIKNLSVGVNPRGLFWPFNTLKYLKLGVNFNEVEELMLIISLLESSPNLEELVIKSQSKDVQSQIILKEFDCYNCYFSKLQTVKIIVEVSFEHALKFVQFVLAKSPSLEILTFKVGHLGLNESDAPTLFRISRDLLQMQRASPRAKVKILYLNDE</sequence>
<evidence type="ECO:0000313" key="3">
    <source>
        <dbReference type="Proteomes" id="UP001386955"/>
    </source>
</evidence>
<dbReference type="SUPFAM" id="SSF52047">
    <property type="entry name" value="RNI-like"/>
    <property type="match status" value="1"/>
</dbReference>
<protein>
    <recommendedName>
        <fullName evidence="1">FBD domain-containing protein</fullName>
    </recommendedName>
</protein>
<dbReference type="InterPro" id="IPR053772">
    <property type="entry name" value="At1g61320/At1g61330-like"/>
</dbReference>
<gene>
    <name evidence="2" type="ORF">VNO78_09601</name>
</gene>
<dbReference type="Pfam" id="PF24758">
    <property type="entry name" value="LRR_At5g56370"/>
    <property type="match status" value="1"/>
</dbReference>
<accession>A0AAN9XU64</accession>
<dbReference type="InterPro" id="IPR006566">
    <property type="entry name" value="FBD"/>
</dbReference>
<feature type="domain" description="FBD" evidence="1">
    <location>
        <begin position="243"/>
        <end position="319"/>
    </location>
</feature>
<dbReference type="AlphaFoldDB" id="A0AAN9XU64"/>
<keyword evidence="3" id="KW-1185">Reference proteome</keyword>
<proteinExistence type="predicted"/>
<dbReference type="InterPro" id="IPR055411">
    <property type="entry name" value="LRR_FXL15/At3g58940/PEG3-like"/>
</dbReference>
<evidence type="ECO:0000259" key="1">
    <source>
        <dbReference type="SMART" id="SM00579"/>
    </source>
</evidence>
<name>A0AAN9XU64_PSOTE</name>
<organism evidence="2 3">
    <name type="scientific">Psophocarpus tetragonolobus</name>
    <name type="common">Winged bean</name>
    <name type="synonym">Dolichos tetragonolobus</name>
    <dbReference type="NCBI Taxonomy" id="3891"/>
    <lineage>
        <taxon>Eukaryota</taxon>
        <taxon>Viridiplantae</taxon>
        <taxon>Streptophyta</taxon>
        <taxon>Embryophyta</taxon>
        <taxon>Tracheophyta</taxon>
        <taxon>Spermatophyta</taxon>
        <taxon>Magnoliopsida</taxon>
        <taxon>eudicotyledons</taxon>
        <taxon>Gunneridae</taxon>
        <taxon>Pentapetalae</taxon>
        <taxon>rosids</taxon>
        <taxon>fabids</taxon>
        <taxon>Fabales</taxon>
        <taxon>Fabaceae</taxon>
        <taxon>Papilionoideae</taxon>
        <taxon>50 kb inversion clade</taxon>
        <taxon>NPAAA clade</taxon>
        <taxon>indigoferoid/millettioid clade</taxon>
        <taxon>Phaseoleae</taxon>
        <taxon>Psophocarpus</taxon>
    </lineage>
</organism>
<dbReference type="Proteomes" id="UP001386955">
    <property type="component" value="Unassembled WGS sequence"/>
</dbReference>
<evidence type="ECO:0000313" key="2">
    <source>
        <dbReference type="EMBL" id="KAK7407634.1"/>
    </source>
</evidence>
<dbReference type="PANTHER" id="PTHR34145:SF28">
    <property type="entry name" value="F-BOX DOMAIN-CONTAINING PROTEIN"/>
    <property type="match status" value="1"/>
</dbReference>
<comment type="caution">
    <text evidence="2">The sequence shown here is derived from an EMBL/GenBank/DDBJ whole genome shotgun (WGS) entry which is preliminary data.</text>
</comment>
<dbReference type="EMBL" id="JAYMYS010000002">
    <property type="protein sequence ID" value="KAK7407634.1"/>
    <property type="molecule type" value="Genomic_DNA"/>
</dbReference>
<dbReference type="PANTHER" id="PTHR34145">
    <property type="entry name" value="OS02G0105600 PROTEIN"/>
    <property type="match status" value="1"/>
</dbReference>